<sequence length="93" mass="11058">MLEDYRRYPIGIQNFEQLRNNDCVYVDKTELVYRLTHTDRVYFLSRPRRFGKSLSCLRSKPTSKERKTFSEGWLWSAGRRIGKAIWCCTSISA</sequence>
<dbReference type="AlphaFoldDB" id="A0A6I0L9J9"/>
<dbReference type="EMBL" id="WCTR01000001">
    <property type="protein sequence ID" value="KAB4215976.1"/>
    <property type="molecule type" value="Genomic_DNA"/>
</dbReference>
<reference evidence="4 5" key="1">
    <citation type="journal article" date="2019" name="Nat. Med.">
        <title>A library of human gut bacterial isolates paired with longitudinal multiomics data enables mechanistic microbiome research.</title>
        <authorList>
            <person name="Poyet M."/>
            <person name="Groussin M."/>
            <person name="Gibbons S.M."/>
            <person name="Avila-Pacheco J."/>
            <person name="Jiang X."/>
            <person name="Kearney S.M."/>
            <person name="Perrotta A.R."/>
            <person name="Berdy B."/>
            <person name="Zhao S."/>
            <person name="Lieberman T.D."/>
            <person name="Swanson P.K."/>
            <person name="Smith M."/>
            <person name="Roesemann S."/>
            <person name="Alexander J.E."/>
            <person name="Rich S.A."/>
            <person name="Livny J."/>
            <person name="Vlamakis H."/>
            <person name="Clish C."/>
            <person name="Bullock K."/>
            <person name="Deik A."/>
            <person name="Scott J."/>
            <person name="Pierce K.A."/>
            <person name="Xavier R.J."/>
            <person name="Alm E.J."/>
        </authorList>
    </citation>
    <scope>NUCLEOTIDE SEQUENCE [LARGE SCALE GENOMIC DNA]</scope>
    <source>
        <strain evidence="3 5">BIOML-A11</strain>
        <strain evidence="2 4">BIOML-A21</strain>
    </source>
</reference>
<organism evidence="3 5">
    <name type="scientific">Bacteroides uniformis</name>
    <dbReference type="NCBI Taxonomy" id="820"/>
    <lineage>
        <taxon>Bacteria</taxon>
        <taxon>Pseudomonadati</taxon>
        <taxon>Bacteroidota</taxon>
        <taxon>Bacteroidia</taxon>
        <taxon>Bacteroidales</taxon>
        <taxon>Bacteroidaceae</taxon>
        <taxon>Bacteroides</taxon>
    </lineage>
</organism>
<name>A0A6I0L9J9_BACUN</name>
<accession>A0A6I0L9J9</accession>
<dbReference type="Pfam" id="PF09820">
    <property type="entry name" value="AAA-ATPase_like"/>
    <property type="match status" value="1"/>
</dbReference>
<dbReference type="Proteomes" id="UP000442334">
    <property type="component" value="Unassembled WGS sequence"/>
</dbReference>
<evidence type="ECO:0000259" key="1">
    <source>
        <dbReference type="Pfam" id="PF09820"/>
    </source>
</evidence>
<dbReference type="PANTHER" id="PTHR34825:SF1">
    <property type="entry name" value="AAA-ATPASE-LIKE DOMAIN-CONTAINING PROTEIN"/>
    <property type="match status" value="1"/>
</dbReference>
<dbReference type="Proteomes" id="UP000466952">
    <property type="component" value="Unassembled WGS sequence"/>
</dbReference>
<dbReference type="EMBL" id="WCUA01000023">
    <property type="protein sequence ID" value="KAB4182830.1"/>
    <property type="molecule type" value="Genomic_DNA"/>
</dbReference>
<proteinExistence type="predicted"/>
<evidence type="ECO:0000313" key="3">
    <source>
        <dbReference type="EMBL" id="KAB4215976.1"/>
    </source>
</evidence>
<evidence type="ECO:0000313" key="2">
    <source>
        <dbReference type="EMBL" id="KAB4182830.1"/>
    </source>
</evidence>
<evidence type="ECO:0000313" key="5">
    <source>
        <dbReference type="Proteomes" id="UP000466952"/>
    </source>
</evidence>
<gene>
    <name evidence="3" type="ORF">GAP55_01790</name>
    <name evidence="2" type="ORF">GAQ34_17260</name>
</gene>
<protein>
    <submittedName>
        <fullName evidence="3">AAA family ATPase</fullName>
    </submittedName>
</protein>
<dbReference type="InterPro" id="IPR018631">
    <property type="entry name" value="AAA-ATPase-like_dom"/>
</dbReference>
<comment type="caution">
    <text evidence="3">The sequence shown here is derived from an EMBL/GenBank/DDBJ whole genome shotgun (WGS) entry which is preliminary data.</text>
</comment>
<evidence type="ECO:0000313" key="4">
    <source>
        <dbReference type="Proteomes" id="UP000442334"/>
    </source>
</evidence>
<feature type="domain" description="AAA-ATPase-like" evidence="1">
    <location>
        <begin position="9"/>
        <end position="56"/>
    </location>
</feature>
<dbReference type="PANTHER" id="PTHR34825">
    <property type="entry name" value="CONSERVED PROTEIN, WITH A WEAK D-GALACTARATE DEHYDRATASE/ALTRONATE HYDROLASE DOMAIN"/>
    <property type="match status" value="1"/>
</dbReference>